<dbReference type="GO" id="GO:0016709">
    <property type="term" value="F:oxidoreductase activity, acting on paired donors, with incorporation or reduction of molecular oxygen, NAD(P)H as one donor, and incorporation of one atom of oxygen"/>
    <property type="evidence" value="ECO:0007669"/>
    <property type="project" value="TreeGrafter"/>
</dbReference>
<organism evidence="8 9">
    <name type="scientific">Papaver nudicaule</name>
    <name type="common">Iceland poppy</name>
    <dbReference type="NCBI Taxonomy" id="74823"/>
    <lineage>
        <taxon>Eukaryota</taxon>
        <taxon>Viridiplantae</taxon>
        <taxon>Streptophyta</taxon>
        <taxon>Embryophyta</taxon>
        <taxon>Tracheophyta</taxon>
        <taxon>Spermatophyta</taxon>
        <taxon>Magnoliopsida</taxon>
        <taxon>Ranunculales</taxon>
        <taxon>Papaveraceae</taxon>
        <taxon>Papaveroideae</taxon>
        <taxon>Papaver</taxon>
    </lineage>
</organism>
<keyword evidence="5 7" id="KW-0472">Membrane</keyword>
<dbReference type="PANTHER" id="PTHR47283">
    <property type="entry name" value="ENT-KAURENE OXIDASE, CHLOROPLASTIC"/>
    <property type="match status" value="1"/>
</dbReference>
<dbReference type="PANTHER" id="PTHR47283:SF1">
    <property type="entry name" value="ENT-KAURENE OXIDASE, CHLOROPLASTIC"/>
    <property type="match status" value="1"/>
</dbReference>
<gene>
    <name evidence="8" type="ORF">MKW94_020498</name>
</gene>
<comment type="similarity">
    <text evidence="2">Belongs to the cytochrome P450 family.</text>
</comment>
<name>A0AA41VTN2_PAPNU</name>
<dbReference type="InterPro" id="IPR044225">
    <property type="entry name" value="KO_chloroplastic"/>
</dbReference>
<dbReference type="PRINTS" id="PR00385">
    <property type="entry name" value="P450"/>
</dbReference>
<dbReference type="GO" id="GO:0005783">
    <property type="term" value="C:endoplasmic reticulum"/>
    <property type="evidence" value="ECO:0007669"/>
    <property type="project" value="TreeGrafter"/>
</dbReference>
<accession>A0AA41VTN2</accession>
<keyword evidence="3 7" id="KW-0812">Transmembrane</keyword>
<evidence type="ECO:0000313" key="9">
    <source>
        <dbReference type="Proteomes" id="UP001177140"/>
    </source>
</evidence>
<dbReference type="GO" id="GO:0033075">
    <property type="term" value="P:isoquinoline alkaloid biosynthetic process"/>
    <property type="evidence" value="ECO:0007669"/>
    <property type="project" value="UniProtKB-ARBA"/>
</dbReference>
<evidence type="ECO:0000313" key="8">
    <source>
        <dbReference type="EMBL" id="MCL7047301.1"/>
    </source>
</evidence>
<dbReference type="GO" id="GO:0005506">
    <property type="term" value="F:iron ion binding"/>
    <property type="evidence" value="ECO:0007669"/>
    <property type="project" value="InterPro"/>
</dbReference>
<dbReference type="GO" id="GO:0052615">
    <property type="term" value="F:ent-kaurene oxidase activity"/>
    <property type="evidence" value="ECO:0007669"/>
    <property type="project" value="InterPro"/>
</dbReference>
<dbReference type="Gene3D" id="1.10.630.10">
    <property type="entry name" value="Cytochrome P450"/>
    <property type="match status" value="1"/>
</dbReference>
<dbReference type="GO" id="GO:0020037">
    <property type="term" value="F:heme binding"/>
    <property type="evidence" value="ECO:0007669"/>
    <property type="project" value="InterPro"/>
</dbReference>
<dbReference type="GO" id="GO:0009686">
    <property type="term" value="P:gibberellin biosynthetic process"/>
    <property type="evidence" value="ECO:0007669"/>
    <property type="project" value="InterPro"/>
</dbReference>
<evidence type="ECO:0000256" key="5">
    <source>
        <dbReference type="ARBA" id="ARBA00023136"/>
    </source>
</evidence>
<comment type="cofactor">
    <cofactor evidence="6">
        <name>heme</name>
        <dbReference type="ChEBI" id="CHEBI:30413"/>
    </cofactor>
</comment>
<dbReference type="InterPro" id="IPR002401">
    <property type="entry name" value="Cyt_P450_E_grp-I"/>
</dbReference>
<feature type="binding site" description="axial binding residue" evidence="6">
    <location>
        <position position="483"/>
    </location>
    <ligand>
        <name>heme</name>
        <dbReference type="ChEBI" id="CHEBI:30413"/>
    </ligand>
    <ligandPart>
        <name>Fe</name>
        <dbReference type="ChEBI" id="CHEBI:18248"/>
    </ligandPart>
</feature>
<dbReference type="InterPro" id="IPR001128">
    <property type="entry name" value="Cyt_P450"/>
</dbReference>
<keyword evidence="9" id="KW-1185">Reference proteome</keyword>
<proteinExistence type="inferred from homology"/>
<keyword evidence="6" id="KW-0349">Heme</keyword>
<evidence type="ECO:0008006" key="10">
    <source>
        <dbReference type="Google" id="ProtNLM"/>
    </source>
</evidence>
<evidence type="ECO:0000256" key="6">
    <source>
        <dbReference type="PIRSR" id="PIRSR602401-1"/>
    </source>
</evidence>
<dbReference type="EMBL" id="JAJJMA010291459">
    <property type="protein sequence ID" value="MCL7047301.1"/>
    <property type="molecule type" value="Genomic_DNA"/>
</dbReference>
<dbReference type="GO" id="GO:0009707">
    <property type="term" value="C:chloroplast outer membrane"/>
    <property type="evidence" value="ECO:0007669"/>
    <property type="project" value="TreeGrafter"/>
</dbReference>
<keyword evidence="6" id="KW-0408">Iron</keyword>
<keyword evidence="4 7" id="KW-1133">Transmembrane helix</keyword>
<comment type="subcellular location">
    <subcellularLocation>
        <location evidence="1">Membrane</location>
        <topology evidence="1">Single-pass membrane protein</topology>
    </subcellularLocation>
</comment>
<dbReference type="InterPro" id="IPR036396">
    <property type="entry name" value="Cyt_P450_sf"/>
</dbReference>
<evidence type="ECO:0000256" key="4">
    <source>
        <dbReference type="ARBA" id="ARBA00022989"/>
    </source>
</evidence>
<protein>
    <recommendedName>
        <fullName evidence="10">Cytochrome P450</fullName>
    </recommendedName>
</protein>
<reference evidence="8" key="1">
    <citation type="submission" date="2022-03" db="EMBL/GenBank/DDBJ databases">
        <title>A functionally conserved STORR gene fusion in Papaver species that diverged 16.8 million years ago.</title>
        <authorList>
            <person name="Catania T."/>
        </authorList>
    </citation>
    <scope>NUCLEOTIDE SEQUENCE</scope>
    <source>
        <strain evidence="8">S-191538</strain>
    </source>
</reference>
<evidence type="ECO:0000256" key="1">
    <source>
        <dbReference type="ARBA" id="ARBA00004167"/>
    </source>
</evidence>
<dbReference type="Pfam" id="PF00067">
    <property type="entry name" value="p450"/>
    <property type="match status" value="1"/>
</dbReference>
<evidence type="ECO:0000256" key="2">
    <source>
        <dbReference type="ARBA" id="ARBA00010617"/>
    </source>
</evidence>
<dbReference type="SUPFAM" id="SSF48264">
    <property type="entry name" value="Cytochrome P450"/>
    <property type="match status" value="1"/>
</dbReference>
<dbReference type="PRINTS" id="PR00463">
    <property type="entry name" value="EP450I"/>
</dbReference>
<dbReference type="Proteomes" id="UP001177140">
    <property type="component" value="Unassembled WGS sequence"/>
</dbReference>
<dbReference type="GO" id="GO:0010241">
    <property type="term" value="P:ent-kaurene oxidation to kaurenoic acid"/>
    <property type="evidence" value="ECO:0007669"/>
    <property type="project" value="InterPro"/>
</dbReference>
<sequence>MIHNKVKVKIMSISMVLFIESLNNPNHPKHFLATPLAITLLIGFVWMITIRKRYLTIGRTTRNKNLLSRTYAYPPVVPGLPVIGNALQLKDKIVTKIFANWAEIYGPIYSIKVGASNIVVLNSTDVVKEALVTKFSSISKRKLSYAMKVLGTHILVTSDSNEYHKMARKHAVTHMMGSGPQRRHRAHRDIMIDNIVRRLHAHAKENPLKSVNFRMIFQTELFGLALKQALGMDVTSSKYIEGLGETLSRDEIYKVLVLDPLTQGTEVKWRDFFSYLRWVPNKSYEMLIGRTDTRRQEVMKTLIEEQQKRISSGEVINCYLDWLMANGKTFTKTQMSMLIWETILLGSETSLHTAEWAMYKLAKNLKNQDHLYREIQKVCGHNKYTEERYSGVTYLSAVFHETLRMYPPLPVSLPLKYVHEDTQLGGYDIPAGTEIAVNIYGCNMDKNQWDSPEEWKPERFLVSKYDPTDLYKTMSFGGGKRVCPAATQGLSVTSTAIARCIQEFKWNLELGREGEDTFPKLAIITPRHY</sequence>
<dbReference type="AlphaFoldDB" id="A0AA41VTN2"/>
<evidence type="ECO:0000256" key="3">
    <source>
        <dbReference type="ARBA" id="ARBA00022692"/>
    </source>
</evidence>
<evidence type="ECO:0000256" key="7">
    <source>
        <dbReference type="SAM" id="Phobius"/>
    </source>
</evidence>
<comment type="caution">
    <text evidence="8">The sequence shown here is derived from an EMBL/GenBank/DDBJ whole genome shotgun (WGS) entry which is preliminary data.</text>
</comment>
<feature type="transmembrane region" description="Helical" evidence="7">
    <location>
        <begin position="31"/>
        <end position="50"/>
    </location>
</feature>
<keyword evidence="6" id="KW-0479">Metal-binding</keyword>